<reference evidence="2 3" key="1">
    <citation type="submission" date="2020-04" db="EMBL/GenBank/DDBJ databases">
        <authorList>
            <person name="Wallbank WR R."/>
            <person name="Pardo Diaz C."/>
            <person name="Kozak K."/>
            <person name="Martin S."/>
            <person name="Jiggins C."/>
            <person name="Moest M."/>
            <person name="Warren A I."/>
            <person name="Byers J.R.P. K."/>
            <person name="Montejo-Kovacevich G."/>
            <person name="Yen C E."/>
        </authorList>
    </citation>
    <scope>NUCLEOTIDE SEQUENCE [LARGE SCALE GENOMIC DNA]</scope>
</reference>
<feature type="signal peptide" evidence="1">
    <location>
        <begin position="1"/>
        <end position="18"/>
    </location>
</feature>
<protein>
    <submittedName>
        <fullName evidence="2">Uncharacterized protein</fullName>
    </submittedName>
</protein>
<organism evidence="2 3">
    <name type="scientific">Arctia plantaginis</name>
    <name type="common">Wood tiger moth</name>
    <name type="synonym">Phalaena plantaginis</name>
    <dbReference type="NCBI Taxonomy" id="874455"/>
    <lineage>
        <taxon>Eukaryota</taxon>
        <taxon>Metazoa</taxon>
        <taxon>Ecdysozoa</taxon>
        <taxon>Arthropoda</taxon>
        <taxon>Hexapoda</taxon>
        <taxon>Insecta</taxon>
        <taxon>Pterygota</taxon>
        <taxon>Neoptera</taxon>
        <taxon>Endopterygota</taxon>
        <taxon>Lepidoptera</taxon>
        <taxon>Glossata</taxon>
        <taxon>Ditrysia</taxon>
        <taxon>Noctuoidea</taxon>
        <taxon>Erebidae</taxon>
        <taxon>Arctiinae</taxon>
        <taxon>Arctia</taxon>
    </lineage>
</organism>
<sequence>MFAKILAIAVCLFGLAHAGALYNGVANYAGYGAGLYNGYGYTGYAPGSYAYSKVLPVSTGYYGGYNGAIEYGNSLYGLSGYGW</sequence>
<name>A0A8S0Z3F2_ARCPL</name>
<keyword evidence="1" id="KW-0732">Signal</keyword>
<evidence type="ECO:0000256" key="1">
    <source>
        <dbReference type="SAM" id="SignalP"/>
    </source>
</evidence>
<feature type="chain" id="PRO_5035891626" evidence="1">
    <location>
        <begin position="19"/>
        <end position="83"/>
    </location>
</feature>
<evidence type="ECO:0000313" key="3">
    <source>
        <dbReference type="Proteomes" id="UP000494106"/>
    </source>
</evidence>
<proteinExistence type="predicted"/>
<dbReference type="EMBL" id="CADEBC010000232">
    <property type="protein sequence ID" value="CAB3226998.1"/>
    <property type="molecule type" value="Genomic_DNA"/>
</dbReference>
<keyword evidence="3" id="KW-1185">Reference proteome</keyword>
<dbReference type="Proteomes" id="UP000494106">
    <property type="component" value="Unassembled WGS sequence"/>
</dbReference>
<gene>
    <name evidence="2" type="ORF">APLA_LOCUS3182</name>
</gene>
<accession>A0A8S0Z3F2</accession>
<comment type="caution">
    <text evidence="2">The sequence shown here is derived from an EMBL/GenBank/DDBJ whole genome shotgun (WGS) entry which is preliminary data.</text>
</comment>
<dbReference type="AlphaFoldDB" id="A0A8S0Z3F2"/>
<evidence type="ECO:0000313" key="2">
    <source>
        <dbReference type="EMBL" id="CAB3226998.1"/>
    </source>
</evidence>